<feature type="chain" id="PRO_5043021730" evidence="1">
    <location>
        <begin position="19"/>
        <end position="125"/>
    </location>
</feature>
<name>A0AAN5CJV5_9BILA</name>
<evidence type="ECO:0000256" key="1">
    <source>
        <dbReference type="SAM" id="SignalP"/>
    </source>
</evidence>
<comment type="caution">
    <text evidence="2">The sequence shown here is derived from an EMBL/GenBank/DDBJ whole genome shotgun (WGS) entry which is preliminary data.</text>
</comment>
<proteinExistence type="predicted"/>
<gene>
    <name evidence="2" type="ORF">PMAYCL1PPCAC_15904</name>
</gene>
<evidence type="ECO:0000313" key="2">
    <source>
        <dbReference type="EMBL" id="GMR45709.1"/>
    </source>
</evidence>
<dbReference type="AlphaFoldDB" id="A0AAN5CJV5"/>
<evidence type="ECO:0000313" key="3">
    <source>
        <dbReference type="Proteomes" id="UP001328107"/>
    </source>
</evidence>
<organism evidence="2 3">
    <name type="scientific">Pristionchus mayeri</name>
    <dbReference type="NCBI Taxonomy" id="1317129"/>
    <lineage>
        <taxon>Eukaryota</taxon>
        <taxon>Metazoa</taxon>
        <taxon>Ecdysozoa</taxon>
        <taxon>Nematoda</taxon>
        <taxon>Chromadorea</taxon>
        <taxon>Rhabditida</taxon>
        <taxon>Rhabditina</taxon>
        <taxon>Diplogasteromorpha</taxon>
        <taxon>Diplogasteroidea</taxon>
        <taxon>Neodiplogasteridae</taxon>
        <taxon>Pristionchus</taxon>
    </lineage>
</organism>
<dbReference type="EMBL" id="BTRK01000004">
    <property type="protein sequence ID" value="GMR45709.1"/>
    <property type="molecule type" value="Genomic_DNA"/>
</dbReference>
<accession>A0AAN5CJV5</accession>
<sequence length="125" mass="13015">LLLSAWLLNAQLDPAAQSAALAASTAAGGLYNTIMVADVGNCEVAEFQNATAQAYAVQTLTQNFLNGGATSSAADQILQLATDFSTNVLLNWPACWDAEAQRVLTSAIGVIQQEMQIVSNALNGQ</sequence>
<feature type="non-terminal residue" evidence="2">
    <location>
        <position position="1"/>
    </location>
</feature>
<reference evidence="3" key="1">
    <citation type="submission" date="2022-10" db="EMBL/GenBank/DDBJ databases">
        <title>Genome assembly of Pristionchus species.</title>
        <authorList>
            <person name="Yoshida K."/>
            <person name="Sommer R.J."/>
        </authorList>
    </citation>
    <scope>NUCLEOTIDE SEQUENCE [LARGE SCALE GENOMIC DNA]</scope>
    <source>
        <strain evidence="3">RS5460</strain>
    </source>
</reference>
<dbReference type="Proteomes" id="UP001328107">
    <property type="component" value="Unassembled WGS sequence"/>
</dbReference>
<keyword evidence="3" id="KW-1185">Reference proteome</keyword>
<protein>
    <submittedName>
        <fullName evidence="2">Uncharacterized protein</fullName>
    </submittedName>
</protein>
<keyword evidence="1" id="KW-0732">Signal</keyword>
<feature type="signal peptide" evidence="1">
    <location>
        <begin position="1"/>
        <end position="18"/>
    </location>
</feature>